<evidence type="ECO:0000259" key="12">
    <source>
        <dbReference type="Pfam" id="PF08914"/>
    </source>
</evidence>
<accession>A0A5J5DJA1</accession>
<keyword evidence="15" id="KW-1185">Reference proteome</keyword>
<dbReference type="Gene3D" id="1.10.10.60">
    <property type="entry name" value="Homeodomain-like"/>
    <property type="match status" value="1"/>
</dbReference>
<feature type="region of interest" description="Disordered" evidence="11">
    <location>
        <begin position="198"/>
        <end position="543"/>
    </location>
</feature>
<name>A0A5J5DJA1_9PERO</name>
<keyword evidence="7 10" id="KW-0804">Transcription</keyword>
<keyword evidence="6 10" id="KW-0010">Activator</keyword>
<comment type="subcellular location">
    <subcellularLocation>
        <location evidence="10">Nucleus</location>
    </subcellularLocation>
    <subcellularLocation>
        <location evidence="10">Chromosome</location>
        <location evidence="10">Telomere</location>
    </subcellularLocation>
</comment>
<evidence type="ECO:0000256" key="3">
    <source>
        <dbReference type="ARBA" id="ARBA00022454"/>
    </source>
</evidence>
<gene>
    <name evidence="14" type="ORF">FQN60_009405</name>
</gene>
<comment type="function">
    <text evidence="10">Acts both as a regulator of telomere function and as a transcription regulator. Involved in the regulation of telomere length and protection as a component of the shelterin complex (telosome). Does not bind DNA directly: recruited to telomeric double-stranded 5'-TTAGGG-3' repeats via its interaction with terf2. Independently of its function in telomeres, also acts as a transcription regulator: recruited to extratelomeric 5'-TTAGGG-3' sites via its association with terf2 or other factors, and regulates gene expression.</text>
</comment>
<evidence type="ECO:0000259" key="13">
    <source>
        <dbReference type="Pfam" id="PF16589"/>
    </source>
</evidence>
<feature type="domain" description="BRCT" evidence="13">
    <location>
        <begin position="20"/>
        <end position="100"/>
    </location>
</feature>
<evidence type="ECO:0000256" key="10">
    <source>
        <dbReference type="RuleBase" id="RU367107"/>
    </source>
</evidence>
<comment type="subunit">
    <text evidence="10">Homodimer.</text>
</comment>
<dbReference type="SUPFAM" id="SSF46689">
    <property type="entry name" value="Homeodomain-like"/>
    <property type="match status" value="1"/>
</dbReference>
<dbReference type="PANTHER" id="PTHR16466:SF6">
    <property type="entry name" value="TELOMERIC REPEAT-BINDING FACTOR 2-INTERACTING PROTEIN 1"/>
    <property type="match status" value="1"/>
</dbReference>
<evidence type="ECO:0000256" key="7">
    <source>
        <dbReference type="ARBA" id="ARBA00023163"/>
    </source>
</evidence>
<feature type="compositionally biased region" description="Basic and acidic residues" evidence="11">
    <location>
        <begin position="198"/>
        <end position="207"/>
    </location>
</feature>
<comment type="caution">
    <text evidence="14">The sequence shown here is derived from an EMBL/GenBank/DDBJ whole genome shotgun (WGS) entry which is preliminary data.</text>
</comment>
<organism evidence="14 15">
    <name type="scientific">Etheostoma spectabile</name>
    <name type="common">orangethroat darter</name>
    <dbReference type="NCBI Taxonomy" id="54343"/>
    <lineage>
        <taxon>Eukaryota</taxon>
        <taxon>Metazoa</taxon>
        <taxon>Chordata</taxon>
        <taxon>Craniata</taxon>
        <taxon>Vertebrata</taxon>
        <taxon>Euteleostomi</taxon>
        <taxon>Actinopterygii</taxon>
        <taxon>Neopterygii</taxon>
        <taxon>Teleostei</taxon>
        <taxon>Neoteleostei</taxon>
        <taxon>Acanthomorphata</taxon>
        <taxon>Eupercaria</taxon>
        <taxon>Perciformes</taxon>
        <taxon>Percoidei</taxon>
        <taxon>Percidae</taxon>
        <taxon>Etheostomatinae</taxon>
        <taxon>Etheostoma</taxon>
    </lineage>
</organism>
<dbReference type="FunFam" id="1.10.10.60:FF:000246">
    <property type="entry name" value="Telomeric repeat-binding factor 2-interacting protein 1"/>
    <property type="match status" value="1"/>
</dbReference>
<evidence type="ECO:0000313" key="14">
    <source>
        <dbReference type="EMBL" id="KAA8593289.1"/>
    </source>
</evidence>
<dbReference type="Pfam" id="PF16589">
    <property type="entry name" value="BRCT_2"/>
    <property type="match status" value="1"/>
</dbReference>
<dbReference type="InterPro" id="IPR039595">
    <property type="entry name" value="TE2IP/Rap1"/>
</dbReference>
<dbReference type="CDD" id="cd11655">
    <property type="entry name" value="rap1_myb-like"/>
    <property type="match status" value="1"/>
</dbReference>
<dbReference type="Proteomes" id="UP000327493">
    <property type="component" value="Chromosome 4"/>
</dbReference>
<feature type="compositionally biased region" description="Polar residues" evidence="11">
    <location>
        <begin position="480"/>
        <end position="489"/>
    </location>
</feature>
<dbReference type="EMBL" id="VOFY01000004">
    <property type="protein sequence ID" value="KAA8593289.1"/>
    <property type="molecule type" value="Genomic_DNA"/>
</dbReference>
<evidence type="ECO:0000256" key="2">
    <source>
        <dbReference type="ARBA" id="ARBA00017805"/>
    </source>
</evidence>
<sequence length="702" mass="77177">MPSKQLDMAKSNISPVLFLTVDGEPMSFYLRPGPVKLKLQPLITAGGGLLCKVQQPGAIPLIDPDERDSIPETTAHWYVSTKYINDCVEKDEQLNLEDYRLNVEVVPRQSARLNKNKETSPGLIRGRLAYTAEDDAAILSYVSKYKTEIGGNRLWQEMEKQRVTGHSWQSMKTHYKVLLAKKRAEVLEVATTVEDTKTVEGETKVEENQETDVQKPPSAEDAASPQTHSAATDLTQIDDQSIPSESTQPEIGETQTSLFPKERVQHVNPQTDEQPAESTQVETVEAETSNSPQPEGPCLDPQTDSHPIPAESAEPETDELISAQKESVPEDSPPTQPEPLPETSSQKKPKAQQRASPKPQQPQRRLTRRQLVLEEPPSPEPYGKKLRSSSTSPGKPSSSAQPSNKTKLAVKSTLQKDTTVEQPPCKKARGKSVTAVAESQEEGSGQADVSETAQAERREEERKEKVGDPRSGEDEAPDLQNPTESATKQLTSTDPPLSTSDTAADTASTQSNPEHGLSLQENTQETQASRSNCLPQTGGPEPAATEAVEAISKAHLFIFDCESQEDDSQSILGDNLVAPSKPWPTLDRFATFSLTQVQLEEDMQRIKELMNQTNQDLISVTKALLKTSGDFSAARDQLLNHCSILRPLWNCCDDSLLLSADPVVRQQLQEKYSEEDVAKRIVFLENAGMLSHGLLPKESSSE</sequence>
<keyword evidence="3 10" id="KW-0158">Chromosome</keyword>
<dbReference type="GO" id="GO:0006355">
    <property type="term" value="P:regulation of DNA-templated transcription"/>
    <property type="evidence" value="ECO:0007669"/>
    <property type="project" value="UniProtKB-UniRule"/>
</dbReference>
<feature type="compositionally biased region" description="Low complexity" evidence="11">
    <location>
        <begin position="490"/>
        <end position="509"/>
    </location>
</feature>
<dbReference type="Pfam" id="PF08914">
    <property type="entry name" value="Myb_Rap1"/>
    <property type="match status" value="1"/>
</dbReference>
<dbReference type="GO" id="GO:0042162">
    <property type="term" value="F:telomeric DNA binding"/>
    <property type="evidence" value="ECO:0007669"/>
    <property type="project" value="TreeGrafter"/>
</dbReference>
<comment type="similarity">
    <text evidence="1 10">Belongs to the RAP1 family.</text>
</comment>
<feature type="domain" description="TERF2-interacting telomeric protein 1 Myb" evidence="12">
    <location>
        <begin position="130"/>
        <end position="183"/>
    </location>
</feature>
<feature type="compositionally biased region" description="Basic and acidic residues" evidence="11">
    <location>
        <begin position="454"/>
        <end position="473"/>
    </location>
</feature>
<dbReference type="GO" id="GO:0010833">
    <property type="term" value="P:telomere maintenance via telomere lengthening"/>
    <property type="evidence" value="ECO:0007669"/>
    <property type="project" value="UniProtKB-UniRule"/>
</dbReference>
<evidence type="ECO:0000256" key="9">
    <source>
        <dbReference type="ARBA" id="ARBA00032471"/>
    </source>
</evidence>
<evidence type="ECO:0000313" key="15">
    <source>
        <dbReference type="Proteomes" id="UP000327493"/>
    </source>
</evidence>
<feature type="compositionally biased region" description="Polar residues" evidence="11">
    <location>
        <begin position="267"/>
        <end position="293"/>
    </location>
</feature>
<feature type="compositionally biased region" description="Polar residues" evidence="11">
    <location>
        <begin position="400"/>
        <end position="421"/>
    </location>
</feature>
<dbReference type="GO" id="GO:0005654">
    <property type="term" value="C:nucleoplasm"/>
    <property type="evidence" value="ECO:0007669"/>
    <property type="project" value="UniProtKB-ARBA"/>
</dbReference>
<dbReference type="PANTHER" id="PTHR16466">
    <property type="entry name" value="TELOMERE REPEAT-BINDING FACTOR 2-INTERACTING PROTEIN 1"/>
    <property type="match status" value="1"/>
</dbReference>
<feature type="compositionally biased region" description="Polar residues" evidence="11">
    <location>
        <begin position="224"/>
        <end position="258"/>
    </location>
</feature>
<protein>
    <recommendedName>
        <fullName evidence="2 10">Telomeric repeat-binding factor 2-interacting protein 1</fullName>
        <shortName evidence="10">TERF2-interacting telomeric protein 1</shortName>
    </recommendedName>
    <alternativeName>
        <fullName evidence="9 10">Repressor/activator protein 1 homolog</fullName>
    </alternativeName>
</protein>
<feature type="compositionally biased region" description="Polar residues" evidence="11">
    <location>
        <begin position="519"/>
        <end position="535"/>
    </location>
</feature>
<evidence type="ECO:0000256" key="6">
    <source>
        <dbReference type="ARBA" id="ARBA00023159"/>
    </source>
</evidence>
<proteinExistence type="inferred from homology"/>
<dbReference type="InterPro" id="IPR001357">
    <property type="entry name" value="BRCT_dom"/>
</dbReference>
<evidence type="ECO:0000256" key="4">
    <source>
        <dbReference type="ARBA" id="ARBA00022895"/>
    </source>
</evidence>
<dbReference type="InterPro" id="IPR015010">
    <property type="entry name" value="TERF2IP_Myb"/>
</dbReference>
<evidence type="ECO:0000256" key="5">
    <source>
        <dbReference type="ARBA" id="ARBA00023015"/>
    </source>
</evidence>
<feature type="compositionally biased region" description="Pro residues" evidence="11">
    <location>
        <begin position="331"/>
        <end position="340"/>
    </location>
</feature>
<dbReference type="GO" id="GO:0070187">
    <property type="term" value="C:shelterin complex"/>
    <property type="evidence" value="ECO:0007669"/>
    <property type="project" value="TreeGrafter"/>
</dbReference>
<reference evidence="14 15" key="1">
    <citation type="submission" date="2019-08" db="EMBL/GenBank/DDBJ databases">
        <title>A chromosome-level genome assembly, high-density linkage maps, and genome scans reveal the genomic architecture of hybrid incompatibilities underlying speciation via character displacement in darters (Percidae: Etheostominae).</title>
        <authorList>
            <person name="Moran R.L."/>
            <person name="Catchen J.M."/>
            <person name="Fuller R.C."/>
        </authorList>
    </citation>
    <scope>NUCLEOTIDE SEQUENCE [LARGE SCALE GENOMIC DNA]</scope>
    <source>
        <strain evidence="14">EspeVRDwgs_2016</strain>
        <tissue evidence="14">Muscle</tissue>
    </source>
</reference>
<evidence type="ECO:0000256" key="8">
    <source>
        <dbReference type="ARBA" id="ARBA00023242"/>
    </source>
</evidence>
<keyword evidence="8 10" id="KW-0539">Nucleus</keyword>
<feature type="compositionally biased region" description="Low complexity" evidence="11">
    <location>
        <begin position="388"/>
        <end position="399"/>
    </location>
</feature>
<dbReference type="CDD" id="cd11653">
    <property type="entry name" value="rap1_RCT"/>
    <property type="match status" value="1"/>
</dbReference>
<dbReference type="GO" id="GO:0031848">
    <property type="term" value="P:protection from non-homologous end joining at telomere"/>
    <property type="evidence" value="ECO:0007669"/>
    <property type="project" value="TreeGrafter"/>
</dbReference>
<evidence type="ECO:0000256" key="1">
    <source>
        <dbReference type="ARBA" id="ARBA00010467"/>
    </source>
</evidence>
<keyword evidence="5 10" id="KW-0805">Transcription regulation</keyword>
<keyword evidence="4 10" id="KW-0779">Telomere</keyword>
<evidence type="ECO:0000256" key="11">
    <source>
        <dbReference type="SAM" id="MobiDB-lite"/>
    </source>
</evidence>
<dbReference type="AlphaFoldDB" id="A0A5J5DJA1"/>
<dbReference type="InterPro" id="IPR009057">
    <property type="entry name" value="Homeodomain-like_sf"/>
</dbReference>